<dbReference type="InterPro" id="IPR038021">
    <property type="entry name" value="Putative_hydro-lyase"/>
</dbReference>
<evidence type="ECO:0000313" key="5">
    <source>
        <dbReference type="Proteomes" id="UP000699042"/>
    </source>
</evidence>
<feature type="compositionally biased region" description="Basic and acidic residues" evidence="3">
    <location>
        <begin position="675"/>
        <end position="684"/>
    </location>
</feature>
<dbReference type="GO" id="GO:0006536">
    <property type="term" value="P:glutamate metabolic process"/>
    <property type="evidence" value="ECO:0007669"/>
    <property type="project" value="TreeGrafter"/>
</dbReference>
<feature type="compositionally biased region" description="Polar residues" evidence="3">
    <location>
        <begin position="402"/>
        <end position="417"/>
    </location>
</feature>
<feature type="compositionally biased region" description="Polar residues" evidence="3">
    <location>
        <begin position="459"/>
        <end position="468"/>
    </location>
</feature>
<dbReference type="GO" id="GO:0047820">
    <property type="term" value="F:D-glutamate cyclase activity"/>
    <property type="evidence" value="ECO:0007669"/>
    <property type="project" value="TreeGrafter"/>
</dbReference>
<sequence>MTNIYKTGEEARLACRSGTFASTTAGQAPTYLQANLIVLPRRYADDFRLLCHRNPVPCPLLAESSSPGDFDKLKSYVRSPDGDKILPVATNIDLRHDSPRYRVYEDSKHVPVNGVWEPVNVEDKWLDGDHVGFLIGCSFSFERALNESGLTPRHMTHDRNVPMYRTNIPLCAAGVFKGATYVVSMRPYKVSEIERVRDITRPFVATHGEPIAWGWDGAERIGVTDITKPHWGDPALQMDGKTVFGHDDEEYVPVFWGCGVTPQEAVMRADIKGTVMGHAPGHMVIMDTSPAAQSQDGTDSNHSDFPVGPSADESDSDIEVPEESSEPEKPEDDASRDDSEEPTNNSQRSEGSHPEDPQDSDQGTPDEATRSRRSTPGSVGGGSEPMSTPSKTPQERKGSKNMDPTQTGSDESESSQVPREPQSEHSQQEDEPPQRTIVHYGSDDETEMLVHERPDPDQTFDNGDNTFNLEDYPSSVDWRGEHDGSEDDGDNRYDQSGNVGGDYEGNEDDDDDSEMHLPDYTMFDPDETEGRPEMGHGQGSESNLSRQSSPGGVSPVFPRNNRSPSHSPDPSAGGQQQPSGSSGGQGSTAQGRKNGQSSGNNKGSATGGGRGSVATKTKNATGKRGRPEDHTADDEARPQKRQREDTGKTAVPTLRNKFPRTQYRIICPYPSSRESQPKTSDKRATAKRPSSSLDEAVEKPAKKTRVL</sequence>
<feature type="compositionally biased region" description="Polar residues" evidence="3">
    <location>
        <begin position="593"/>
        <end position="604"/>
    </location>
</feature>
<keyword evidence="5" id="KW-1185">Reference proteome</keyword>
<dbReference type="PANTHER" id="PTHR32022:SF10">
    <property type="entry name" value="D-GLUTAMATE CYCLASE, MITOCHONDRIAL"/>
    <property type="match status" value="1"/>
</dbReference>
<feature type="region of interest" description="Disordered" evidence="3">
    <location>
        <begin position="290"/>
        <end position="707"/>
    </location>
</feature>
<feature type="compositionally biased region" description="Acidic residues" evidence="3">
    <location>
        <begin position="312"/>
        <end position="325"/>
    </location>
</feature>
<feature type="compositionally biased region" description="Basic and acidic residues" evidence="3">
    <location>
        <begin position="625"/>
        <end position="647"/>
    </location>
</feature>
<feature type="compositionally biased region" description="Low complexity" evidence="3">
    <location>
        <begin position="570"/>
        <end position="580"/>
    </location>
</feature>
<evidence type="ECO:0000256" key="1">
    <source>
        <dbReference type="ARBA" id="ARBA00007896"/>
    </source>
</evidence>
<comment type="similarity">
    <text evidence="1">Belongs to the D-glutamate cyclase family.</text>
</comment>
<feature type="compositionally biased region" description="Polar residues" evidence="3">
    <location>
        <begin position="290"/>
        <end position="300"/>
    </location>
</feature>
<evidence type="ECO:0000256" key="2">
    <source>
        <dbReference type="ARBA" id="ARBA00023239"/>
    </source>
</evidence>
<feature type="compositionally biased region" description="Polar residues" evidence="3">
    <location>
        <begin position="539"/>
        <end position="551"/>
    </location>
</feature>
<feature type="compositionally biased region" description="Acidic residues" evidence="3">
    <location>
        <begin position="504"/>
        <end position="513"/>
    </location>
</feature>
<dbReference type="EMBL" id="JAESDN010000018">
    <property type="protein sequence ID" value="KAG7040758.1"/>
    <property type="molecule type" value="Genomic_DNA"/>
</dbReference>
<evidence type="ECO:0008006" key="6">
    <source>
        <dbReference type="Google" id="ProtNLM"/>
    </source>
</evidence>
<dbReference type="PANTHER" id="PTHR32022">
    <property type="entry name" value="D-GLUTAMATE CYCLASE, MITOCHONDRIAL"/>
    <property type="match status" value="1"/>
</dbReference>
<dbReference type="Gene3D" id="3.30.2040.10">
    <property type="entry name" value="PSTPO5379-like domain"/>
    <property type="match status" value="1"/>
</dbReference>
<protein>
    <recommendedName>
        <fullName evidence="6">DUF1445 domain-containing protein</fullName>
    </recommendedName>
</protein>
<dbReference type="Gene3D" id="3.40.1640.10">
    <property type="entry name" value="PSTPO5379-like"/>
    <property type="match status" value="1"/>
</dbReference>
<keyword evidence="2" id="KW-0456">Lyase</keyword>
<feature type="compositionally biased region" description="Basic and acidic residues" evidence="3">
    <location>
        <begin position="326"/>
        <end position="337"/>
    </location>
</feature>
<dbReference type="FunFam" id="3.30.2040.10:FF:000001">
    <property type="entry name" value="D-glutamate cyclase, mitochondrial"/>
    <property type="match status" value="1"/>
</dbReference>
<dbReference type="Proteomes" id="UP000699042">
    <property type="component" value="Unassembled WGS sequence"/>
</dbReference>
<dbReference type="AlphaFoldDB" id="A0A9P7QTC5"/>
<evidence type="ECO:0000256" key="3">
    <source>
        <dbReference type="SAM" id="MobiDB-lite"/>
    </source>
</evidence>
<organism evidence="4 5">
    <name type="scientific">Colletotrichum scovillei</name>
    <dbReference type="NCBI Taxonomy" id="1209932"/>
    <lineage>
        <taxon>Eukaryota</taxon>
        <taxon>Fungi</taxon>
        <taxon>Dikarya</taxon>
        <taxon>Ascomycota</taxon>
        <taxon>Pezizomycotina</taxon>
        <taxon>Sordariomycetes</taxon>
        <taxon>Hypocreomycetidae</taxon>
        <taxon>Glomerellales</taxon>
        <taxon>Glomerellaceae</taxon>
        <taxon>Colletotrichum</taxon>
        <taxon>Colletotrichum acutatum species complex</taxon>
    </lineage>
</organism>
<comment type="caution">
    <text evidence="4">The sequence shown here is derived from an EMBL/GenBank/DDBJ whole genome shotgun (WGS) entry which is preliminary data.</text>
</comment>
<dbReference type="SUPFAM" id="SSF160920">
    <property type="entry name" value="PSTPO5379-like"/>
    <property type="match status" value="1"/>
</dbReference>
<gene>
    <name evidence="4" type="ORF">JMJ77_009033</name>
</gene>
<evidence type="ECO:0000313" key="4">
    <source>
        <dbReference type="EMBL" id="KAG7040758.1"/>
    </source>
</evidence>
<dbReference type="Pfam" id="PF07286">
    <property type="entry name" value="D-Glu_cyclase"/>
    <property type="match status" value="1"/>
</dbReference>
<reference evidence="4" key="1">
    <citation type="submission" date="2021-05" db="EMBL/GenBank/DDBJ databases">
        <title>Comparative genomics of three Colletotrichum scovillei strains and genetic complementation revealed genes involved fungal growth and virulence on chili pepper.</title>
        <authorList>
            <person name="Hsieh D.-K."/>
            <person name="Chuang S.-C."/>
            <person name="Chen C.-Y."/>
            <person name="Chao Y.-T."/>
            <person name="Lu M.-Y.J."/>
            <person name="Lee M.-H."/>
            <person name="Shih M.-C."/>
        </authorList>
    </citation>
    <scope>NUCLEOTIDE SEQUENCE</scope>
    <source>
        <strain evidence="4">Coll-153</strain>
    </source>
</reference>
<dbReference type="InterPro" id="IPR009906">
    <property type="entry name" value="D-Glu_cyclase"/>
</dbReference>
<accession>A0A9P7QTC5</accession>
<name>A0A9P7QTC5_9PEZI</name>
<proteinExistence type="inferred from homology"/>